<feature type="transmembrane region" description="Helical" evidence="12">
    <location>
        <begin position="162"/>
        <end position="179"/>
    </location>
</feature>
<evidence type="ECO:0000256" key="11">
    <source>
        <dbReference type="PROSITE-ProRule" id="PRU00703"/>
    </source>
</evidence>
<dbReference type="InterPro" id="IPR000644">
    <property type="entry name" value="CBS_dom"/>
</dbReference>
<evidence type="ECO:0000256" key="6">
    <source>
        <dbReference type="ARBA" id="ARBA00022989"/>
    </source>
</evidence>
<evidence type="ECO:0000256" key="12">
    <source>
        <dbReference type="RuleBase" id="RU361221"/>
    </source>
</evidence>
<dbReference type="PANTHER" id="PTHR11689:SF89">
    <property type="entry name" value="CHLORIDE CHANNEL PROTEIN"/>
    <property type="match status" value="1"/>
</dbReference>
<dbReference type="AlphaFoldDB" id="A0A250XSX6"/>
<proteinExistence type="inferred from homology"/>
<dbReference type="Gene3D" id="3.90.1280.20">
    <property type="match status" value="1"/>
</dbReference>
<reference evidence="14 15" key="1">
    <citation type="submission" date="2017-08" db="EMBL/GenBank/DDBJ databases">
        <title>Acidophilic green algal genome provides insights into adaptation to an acidic environment.</title>
        <authorList>
            <person name="Hirooka S."/>
            <person name="Hirose Y."/>
            <person name="Kanesaki Y."/>
            <person name="Higuchi S."/>
            <person name="Fujiwara T."/>
            <person name="Onuma R."/>
            <person name="Era A."/>
            <person name="Ohbayashi R."/>
            <person name="Uzuka A."/>
            <person name="Nozaki H."/>
            <person name="Yoshikawa H."/>
            <person name="Miyagishima S.Y."/>
        </authorList>
    </citation>
    <scope>NUCLEOTIDE SEQUENCE [LARGE SCALE GENOMIC DNA]</scope>
    <source>
        <strain evidence="14 15">NIES-2499</strain>
    </source>
</reference>
<dbReference type="PANTHER" id="PTHR11689">
    <property type="entry name" value="CHLORIDE CHANNEL PROTEIN CLC FAMILY MEMBER"/>
    <property type="match status" value="1"/>
</dbReference>
<keyword evidence="10 12" id="KW-0868">Chloride</keyword>
<dbReference type="Gene3D" id="1.10.3080.10">
    <property type="entry name" value="Clc chloride channel"/>
    <property type="match status" value="1"/>
</dbReference>
<evidence type="ECO:0000313" key="14">
    <source>
        <dbReference type="EMBL" id="GAX86022.1"/>
    </source>
</evidence>
<dbReference type="InterPro" id="IPR014743">
    <property type="entry name" value="Cl-channel_core"/>
</dbReference>
<dbReference type="Pfam" id="PF00571">
    <property type="entry name" value="CBS"/>
    <property type="match status" value="2"/>
</dbReference>
<dbReference type="InterPro" id="IPR001807">
    <property type="entry name" value="ClC"/>
</dbReference>
<feature type="transmembrane region" description="Helical" evidence="12">
    <location>
        <begin position="43"/>
        <end position="68"/>
    </location>
</feature>
<keyword evidence="7 12" id="KW-0406">Ion transport</keyword>
<feature type="transmembrane region" description="Helical" evidence="12">
    <location>
        <begin position="532"/>
        <end position="558"/>
    </location>
</feature>
<keyword evidence="15" id="KW-1185">Reference proteome</keyword>
<organism evidence="14 15">
    <name type="scientific">Chlamydomonas eustigma</name>
    <dbReference type="NCBI Taxonomy" id="1157962"/>
    <lineage>
        <taxon>Eukaryota</taxon>
        <taxon>Viridiplantae</taxon>
        <taxon>Chlorophyta</taxon>
        <taxon>core chlorophytes</taxon>
        <taxon>Chlorophyceae</taxon>
        <taxon>CS clade</taxon>
        <taxon>Chlamydomonadales</taxon>
        <taxon>Chlamydomonadaceae</taxon>
        <taxon>Chlamydomonas</taxon>
    </lineage>
</organism>
<evidence type="ECO:0000256" key="4">
    <source>
        <dbReference type="ARBA" id="ARBA00022692"/>
    </source>
</evidence>
<evidence type="ECO:0000256" key="7">
    <source>
        <dbReference type="ARBA" id="ARBA00023065"/>
    </source>
</evidence>
<feature type="transmembrane region" description="Helical" evidence="12">
    <location>
        <begin position="287"/>
        <end position="310"/>
    </location>
</feature>
<sequence length="838" mass="90840">MNSVTTEKNKLNNVESADYLAPNSGMYRKWLHRQPHRRKWDRWLMMGIIGLCMGLVAHILYVIINSIASLKYGTTRWIIGHSNMGVAWLFNCTFSVLLIAAASALCVGAAPEAVGSGIPEVMAYLNGCMLPKVFNIFTLAVKFLSCGLAVASGLPVGPEGPLIHIGAALGSAISQGHSTTMKFSTSMFKRFRNPKDKRDFVTAGVSVGVATAFNAPIGGLLFAFEEVASFWQQSLGWQVFFACMCATLALNISKSALKAFTGSGQFGWFDQEVAFEVQAGMSFSSHVLAVVPAMIIGVLAGLLAIAFTLLNLKVSRMRDILTSHLKWGRMWEPCILAVLYTTVCMLLPLFFPCTPTECQEIEGVLFCETGLQGGSGISSNRTGLTNNAAPSLPLYTCRVVDTVVSTGNSTTWYPRGDSIMPDLPGNGTHTVYYNQMATLLFSTGEDGIKQLFARGTHKRFSYTTLFVMGICYFLGAALCSGSAISSGLFVPMLMIGAILGRIVGLATVDIAQGLGQTWSVETFGPWTWIDPGAFALVGAGAFMSGVTRLTLALAVIMIEISSDVHMLLPVLVAIMTAKWVADSLSHSLYHGLLEVKCVPFLLSEPISKYSLDLVPVSYVMRSPVVTLKEHMKVREVTNALRGVSHNGFPVVRDSPSGQVFVGLLTRSHIMSVLQRIVVAGSTDVEVAWVELNRKMMDPVMAQRSVHEQQMVVLSRELQSSLMGSSILMEGGGLGGGRGRESLGGEDEIEDRVVDLTPYMNTSAFVVSDSFSLERAYLLFRTMGLRHLTVVDEHNHVKGIVTRKDLLGYRLDEALTRAMGAHAAAGTNGRENRRQRGAV</sequence>
<feature type="transmembrane region" description="Helical" evidence="12">
    <location>
        <begin position="235"/>
        <end position="253"/>
    </location>
</feature>
<dbReference type="Proteomes" id="UP000232323">
    <property type="component" value="Unassembled WGS sequence"/>
</dbReference>
<dbReference type="PROSITE" id="PS51371">
    <property type="entry name" value="CBS"/>
    <property type="match status" value="2"/>
</dbReference>
<feature type="transmembrane region" description="Helical" evidence="12">
    <location>
        <begin position="133"/>
        <end position="156"/>
    </location>
</feature>
<dbReference type="EMBL" id="BEGY01000217">
    <property type="protein sequence ID" value="GAX86022.1"/>
    <property type="molecule type" value="Genomic_DNA"/>
</dbReference>
<evidence type="ECO:0000256" key="3">
    <source>
        <dbReference type="ARBA" id="ARBA00022448"/>
    </source>
</evidence>
<dbReference type="InterPro" id="IPR051280">
    <property type="entry name" value="Cl-channel/antiporter"/>
</dbReference>
<evidence type="ECO:0000313" key="15">
    <source>
        <dbReference type="Proteomes" id="UP000232323"/>
    </source>
</evidence>
<evidence type="ECO:0000256" key="2">
    <source>
        <dbReference type="ARBA" id="ARBA00009476"/>
    </source>
</evidence>
<feature type="transmembrane region" description="Helical" evidence="12">
    <location>
        <begin position="88"/>
        <end position="112"/>
    </location>
</feature>
<evidence type="ECO:0000256" key="5">
    <source>
        <dbReference type="ARBA" id="ARBA00022737"/>
    </source>
</evidence>
<keyword evidence="9 12" id="KW-0472">Membrane</keyword>
<dbReference type="CDD" id="cd04591">
    <property type="entry name" value="CBS_pair_voltage-gated_CLC_euk_bac"/>
    <property type="match status" value="1"/>
</dbReference>
<evidence type="ECO:0000256" key="9">
    <source>
        <dbReference type="ARBA" id="ARBA00023136"/>
    </source>
</evidence>
<name>A0A250XSX6_9CHLO</name>
<evidence type="ECO:0000259" key="13">
    <source>
        <dbReference type="PROSITE" id="PS51371"/>
    </source>
</evidence>
<dbReference type="Pfam" id="PF00654">
    <property type="entry name" value="Voltage_CLC"/>
    <property type="match status" value="1"/>
</dbReference>
<feature type="transmembrane region" description="Helical" evidence="12">
    <location>
        <begin position="489"/>
        <end position="511"/>
    </location>
</feature>
<feature type="domain" description="CBS" evidence="13">
    <location>
        <begin position="759"/>
        <end position="818"/>
    </location>
</feature>
<keyword evidence="6 12" id="KW-1133">Transmembrane helix</keyword>
<evidence type="ECO:0000256" key="10">
    <source>
        <dbReference type="ARBA" id="ARBA00023214"/>
    </source>
</evidence>
<protein>
    <recommendedName>
        <fullName evidence="12">Chloride channel protein</fullName>
    </recommendedName>
</protein>
<dbReference type="PRINTS" id="PR00762">
    <property type="entry name" value="CLCHANNEL"/>
</dbReference>
<comment type="caution">
    <text evidence="14">The sequence shown here is derived from an EMBL/GenBank/DDBJ whole genome shotgun (WGS) entry which is preliminary data.</text>
</comment>
<gene>
    <name evidence="14" type="ORF">CEUSTIGMA_g13437.t1</name>
</gene>
<dbReference type="Gene3D" id="3.10.580.10">
    <property type="entry name" value="CBS-domain"/>
    <property type="match status" value="1"/>
</dbReference>
<evidence type="ECO:0000256" key="1">
    <source>
        <dbReference type="ARBA" id="ARBA00004141"/>
    </source>
</evidence>
<dbReference type="SUPFAM" id="SSF81340">
    <property type="entry name" value="Clc chloride channel"/>
    <property type="match status" value="1"/>
</dbReference>
<keyword evidence="4 12" id="KW-0812">Transmembrane</keyword>
<dbReference type="SUPFAM" id="SSF54631">
    <property type="entry name" value="CBS-domain pair"/>
    <property type="match status" value="1"/>
</dbReference>
<comment type="similarity">
    <text evidence="2 12">Belongs to the chloride channel (TC 2.A.49) family.</text>
</comment>
<keyword evidence="3 12" id="KW-0813">Transport</keyword>
<keyword evidence="5" id="KW-0677">Repeat</keyword>
<dbReference type="SMART" id="SM00116">
    <property type="entry name" value="CBS"/>
    <property type="match status" value="2"/>
</dbReference>
<feature type="transmembrane region" description="Helical" evidence="12">
    <location>
        <begin position="330"/>
        <end position="351"/>
    </location>
</feature>
<accession>A0A250XSX6</accession>
<dbReference type="GO" id="GO:0005254">
    <property type="term" value="F:chloride channel activity"/>
    <property type="evidence" value="ECO:0007669"/>
    <property type="project" value="UniProtKB-UniRule"/>
</dbReference>
<dbReference type="OrthoDB" id="428525at2759"/>
<evidence type="ECO:0000256" key="8">
    <source>
        <dbReference type="ARBA" id="ARBA00023122"/>
    </source>
</evidence>
<comment type="subcellular location">
    <subcellularLocation>
        <location evidence="1 12">Membrane</location>
        <topology evidence="1 12">Multi-pass membrane protein</topology>
    </subcellularLocation>
</comment>
<feature type="transmembrane region" description="Helical" evidence="12">
    <location>
        <begin position="460"/>
        <end position="483"/>
    </location>
</feature>
<dbReference type="GO" id="GO:0016020">
    <property type="term" value="C:membrane"/>
    <property type="evidence" value="ECO:0007669"/>
    <property type="project" value="UniProtKB-SubCell"/>
</dbReference>
<feature type="domain" description="CBS" evidence="13">
    <location>
        <begin position="620"/>
        <end position="684"/>
    </location>
</feature>
<dbReference type="InterPro" id="IPR046342">
    <property type="entry name" value="CBS_dom_sf"/>
</dbReference>
<keyword evidence="8 11" id="KW-0129">CBS domain</keyword>
<feature type="transmembrane region" description="Helical" evidence="12">
    <location>
        <begin position="200"/>
        <end position="223"/>
    </location>
</feature>